<accession>A0AA40FUE1</accession>
<reference evidence="1" key="1">
    <citation type="submission" date="2021-10" db="EMBL/GenBank/DDBJ databases">
        <title>Melipona bicolor Genome sequencing and assembly.</title>
        <authorList>
            <person name="Araujo N.S."/>
            <person name="Arias M.C."/>
        </authorList>
    </citation>
    <scope>NUCLEOTIDE SEQUENCE</scope>
    <source>
        <strain evidence="1">USP_2M_L1-L4_2017</strain>
        <tissue evidence="1">Whole body</tissue>
    </source>
</reference>
<protein>
    <submittedName>
        <fullName evidence="1">Uncharacterized protein</fullName>
    </submittedName>
</protein>
<evidence type="ECO:0000313" key="1">
    <source>
        <dbReference type="EMBL" id="KAK1125588.1"/>
    </source>
</evidence>
<organism evidence="1 2">
    <name type="scientific">Melipona bicolor</name>
    <dbReference type="NCBI Taxonomy" id="60889"/>
    <lineage>
        <taxon>Eukaryota</taxon>
        <taxon>Metazoa</taxon>
        <taxon>Ecdysozoa</taxon>
        <taxon>Arthropoda</taxon>
        <taxon>Hexapoda</taxon>
        <taxon>Insecta</taxon>
        <taxon>Pterygota</taxon>
        <taxon>Neoptera</taxon>
        <taxon>Endopterygota</taxon>
        <taxon>Hymenoptera</taxon>
        <taxon>Apocrita</taxon>
        <taxon>Aculeata</taxon>
        <taxon>Apoidea</taxon>
        <taxon>Anthophila</taxon>
        <taxon>Apidae</taxon>
        <taxon>Melipona</taxon>
    </lineage>
</organism>
<gene>
    <name evidence="1" type="ORF">K0M31_005945</name>
</gene>
<dbReference type="AlphaFoldDB" id="A0AA40FUE1"/>
<dbReference type="Proteomes" id="UP001177670">
    <property type="component" value="Unassembled WGS sequence"/>
</dbReference>
<sequence>MEFKFNVNKLLPRKINKVTHTLIPEDFRDENYLPCIDLRKPKQLPFYWLLMSPNIFKSKVALSEHI</sequence>
<comment type="caution">
    <text evidence="1">The sequence shown here is derived from an EMBL/GenBank/DDBJ whole genome shotgun (WGS) entry which is preliminary data.</text>
</comment>
<evidence type="ECO:0000313" key="2">
    <source>
        <dbReference type="Proteomes" id="UP001177670"/>
    </source>
</evidence>
<proteinExistence type="predicted"/>
<keyword evidence="2" id="KW-1185">Reference proteome</keyword>
<dbReference type="EMBL" id="JAHYIQ010000016">
    <property type="protein sequence ID" value="KAK1125588.1"/>
    <property type="molecule type" value="Genomic_DNA"/>
</dbReference>
<name>A0AA40FUE1_9HYME</name>